<keyword evidence="2" id="KW-1185">Reference proteome</keyword>
<dbReference type="EMBL" id="JAIVGD010000011">
    <property type="protein sequence ID" value="KAH0771744.1"/>
    <property type="molecule type" value="Genomic_DNA"/>
</dbReference>
<name>A0ABQ7VTH9_SOLTU</name>
<proteinExistence type="predicted"/>
<evidence type="ECO:0000313" key="1">
    <source>
        <dbReference type="EMBL" id="KAH0771744.1"/>
    </source>
</evidence>
<evidence type="ECO:0000313" key="2">
    <source>
        <dbReference type="Proteomes" id="UP000826656"/>
    </source>
</evidence>
<comment type="caution">
    <text evidence="1">The sequence shown here is derived from an EMBL/GenBank/DDBJ whole genome shotgun (WGS) entry which is preliminary data.</text>
</comment>
<sequence>MEIGSASYGALFGSPKTFHDLATTLYLLSVPLAQTRFHGVEFNFPFPLDQVKAAVSSSDLKHLSRFSSSSDPPEQLQLLQLELRQLL</sequence>
<accession>A0ABQ7VTH9</accession>
<gene>
    <name evidence="1" type="ORF">KY290_015725</name>
</gene>
<reference evidence="1 2" key="1">
    <citation type="journal article" date="2021" name="bioRxiv">
        <title>Chromosome-scale and haplotype-resolved genome assembly of a tetraploid potato cultivar.</title>
        <authorList>
            <person name="Sun H."/>
            <person name="Jiao W.-B."/>
            <person name="Krause K."/>
            <person name="Campoy J.A."/>
            <person name="Goel M."/>
            <person name="Folz-Donahue K."/>
            <person name="Kukat C."/>
            <person name="Huettel B."/>
            <person name="Schneeberger K."/>
        </authorList>
    </citation>
    <scope>NUCLEOTIDE SEQUENCE [LARGE SCALE GENOMIC DNA]</scope>
    <source>
        <strain evidence="1">SolTubOtavaFocal</strain>
        <tissue evidence="1">Leaves</tissue>
    </source>
</reference>
<organism evidence="1 2">
    <name type="scientific">Solanum tuberosum</name>
    <name type="common">Potato</name>
    <dbReference type="NCBI Taxonomy" id="4113"/>
    <lineage>
        <taxon>Eukaryota</taxon>
        <taxon>Viridiplantae</taxon>
        <taxon>Streptophyta</taxon>
        <taxon>Embryophyta</taxon>
        <taxon>Tracheophyta</taxon>
        <taxon>Spermatophyta</taxon>
        <taxon>Magnoliopsida</taxon>
        <taxon>eudicotyledons</taxon>
        <taxon>Gunneridae</taxon>
        <taxon>Pentapetalae</taxon>
        <taxon>asterids</taxon>
        <taxon>lamiids</taxon>
        <taxon>Solanales</taxon>
        <taxon>Solanaceae</taxon>
        <taxon>Solanoideae</taxon>
        <taxon>Solaneae</taxon>
        <taxon>Solanum</taxon>
    </lineage>
</organism>
<dbReference type="Proteomes" id="UP000826656">
    <property type="component" value="Unassembled WGS sequence"/>
</dbReference>
<protein>
    <submittedName>
        <fullName evidence="1">Uncharacterized protein</fullName>
    </submittedName>
</protein>